<sequence>MASQKFLEEASKHVEPIYAQGFFYVSLGCISYYLVFDYNDPYEYYGTIVKDEKAFNDEVTKLWMNMQKFLDEEIVVINGTRVSPRVVMIDIGFRGSRRRPYIVFGIRFRAPIRIGLNIYENRYSPEVVEYDYVAYWIFPPSSKIIKVDMGQGNEEWDIVGKNILAIYGFRGKKSGGYEYIEFEIRDYVKTDAGETN</sequence>
<protein>
    <submittedName>
        <fullName evidence="1">Uncharacterized protein</fullName>
    </submittedName>
</protein>
<dbReference type="PROSITE" id="PS51257">
    <property type="entry name" value="PROKAR_LIPOPROTEIN"/>
    <property type="match status" value="1"/>
</dbReference>
<gene>
    <name evidence="1" type="ORF">ENU31_00630</name>
</gene>
<reference evidence="1" key="1">
    <citation type="journal article" date="2020" name="mSystems">
        <title>Genome- and Community-Level Interaction Insights into Carbon Utilization and Element Cycling Functions of Hydrothermarchaeota in Hydrothermal Sediment.</title>
        <authorList>
            <person name="Zhou Z."/>
            <person name="Liu Y."/>
            <person name="Xu W."/>
            <person name="Pan J."/>
            <person name="Luo Z.H."/>
            <person name="Li M."/>
        </authorList>
    </citation>
    <scope>NUCLEOTIDE SEQUENCE [LARGE SCALE GENOMIC DNA]</scope>
    <source>
        <strain evidence="1">SpSt-658</strain>
    </source>
</reference>
<dbReference type="AlphaFoldDB" id="A0A7C4D199"/>
<comment type="caution">
    <text evidence="1">The sequence shown here is derived from an EMBL/GenBank/DDBJ whole genome shotgun (WGS) entry which is preliminary data.</text>
</comment>
<dbReference type="EMBL" id="DTCA01000025">
    <property type="protein sequence ID" value="HGM06902.1"/>
    <property type="molecule type" value="Genomic_DNA"/>
</dbReference>
<evidence type="ECO:0000313" key="1">
    <source>
        <dbReference type="EMBL" id="HGM06902.1"/>
    </source>
</evidence>
<organism evidence="1">
    <name type="scientific">Ignisphaera aggregans</name>
    <dbReference type="NCBI Taxonomy" id="334771"/>
    <lineage>
        <taxon>Archaea</taxon>
        <taxon>Thermoproteota</taxon>
        <taxon>Thermoprotei</taxon>
        <taxon>Desulfurococcales</taxon>
        <taxon>Desulfurococcaceae</taxon>
        <taxon>Ignisphaera</taxon>
    </lineage>
</organism>
<name>A0A7C4D199_9CREN</name>
<accession>A0A7C4D199</accession>
<proteinExistence type="predicted"/>